<evidence type="ECO:0000313" key="1">
    <source>
        <dbReference type="Proteomes" id="UP000887580"/>
    </source>
</evidence>
<name>A0AC35FZR4_9BILA</name>
<evidence type="ECO:0000313" key="2">
    <source>
        <dbReference type="WBParaSite" id="PS1159_v2.g2246.t1"/>
    </source>
</evidence>
<accession>A0AC35FZR4</accession>
<reference evidence="2" key="1">
    <citation type="submission" date="2022-11" db="UniProtKB">
        <authorList>
            <consortium name="WormBaseParasite"/>
        </authorList>
    </citation>
    <scope>IDENTIFICATION</scope>
</reference>
<sequence>MSSNNFTTKLSHFQDIFKSSEEIWNRKQLTKSDGPQKFNATSAIFQSSPSKTSSLNNTILATRNATSRSNYDSNTIPENYNINSAQAIEGFVKDTVERTRLETERNFLNQHVFQTNQIFSRRSAPTTVENIKPQSDVLSSSNLKPLDTFVENVFAKNIEVGLASNGIERVLPTLKAAVKEVNDPAIDEIWEKIFAICHTVLLEGDMEVDQLRSSKKWMRHVVQYSTEYLQNQFKLYMEGIIEKNLEQAQRGGIPGTLSLIEAFLNVARLNYGKIEDTLYGKHPVWCVLFYALRLGDYVAAAKVAETLFNVPSCSILVSTIINLGKDVVIDYSVRVKLNAEWHHEEPNCTDAFKKACYGILLDFDCNDVNDNIENWLWSKLISVKFDNNHNLDRFLNLQRIISIEFGDEWFLNEGNGGSSLLYFSALLLTGQIERAIEILYRSDMLVFATHLAILAYSLKLLILTDKVSDPLFISDPADATLCKFNFARIVIFYVKRFEMKNVVYALNYCFFLHKLQFDPASSENNGSNLFEACVSRLVYVSGQADIILGKLTSDGRRMPGLLDNFEKYINVTDVICRVALDTSLNGDNLTACSIYCLAGRANDAIKLMNRQLSICILSLSPQTELSIRLAEKLMKRYPISRDNSIQTQHLTTLDTLIRCYHIFRMHKEERYEDALIEAEQISVVPFDPDFVSSYVEKFNMIPDEIRNLLPDFCLVLMRSAVKQYEKVLPKSPAQMKMQKIAKSILLYSAMIPFRFPVAVNSTLLQLQSHVI</sequence>
<protein>
    <submittedName>
        <fullName evidence="2">Nuclear pore protein</fullName>
    </submittedName>
</protein>
<organism evidence="1 2">
    <name type="scientific">Panagrolaimus sp. PS1159</name>
    <dbReference type="NCBI Taxonomy" id="55785"/>
    <lineage>
        <taxon>Eukaryota</taxon>
        <taxon>Metazoa</taxon>
        <taxon>Ecdysozoa</taxon>
        <taxon>Nematoda</taxon>
        <taxon>Chromadorea</taxon>
        <taxon>Rhabditida</taxon>
        <taxon>Tylenchina</taxon>
        <taxon>Panagrolaimomorpha</taxon>
        <taxon>Panagrolaimoidea</taxon>
        <taxon>Panagrolaimidae</taxon>
        <taxon>Panagrolaimus</taxon>
    </lineage>
</organism>
<dbReference type="Proteomes" id="UP000887580">
    <property type="component" value="Unplaced"/>
</dbReference>
<proteinExistence type="predicted"/>
<dbReference type="WBParaSite" id="PS1159_v2.g2246.t1">
    <property type="protein sequence ID" value="PS1159_v2.g2246.t1"/>
    <property type="gene ID" value="PS1159_v2.g2246"/>
</dbReference>